<keyword evidence="1" id="KW-0812">Transmembrane</keyword>
<evidence type="ECO:0000256" key="1">
    <source>
        <dbReference type="SAM" id="Phobius"/>
    </source>
</evidence>
<dbReference type="Pfam" id="PF20455">
    <property type="entry name" value="DUF6708"/>
    <property type="match status" value="1"/>
</dbReference>
<feature type="domain" description="DUF6708" evidence="2">
    <location>
        <begin position="122"/>
        <end position="298"/>
    </location>
</feature>
<dbReference type="Proteomes" id="UP000013270">
    <property type="component" value="Unassembled WGS sequence"/>
</dbReference>
<dbReference type="InterPro" id="IPR046554">
    <property type="entry name" value="DUF6708"/>
</dbReference>
<evidence type="ECO:0000259" key="2">
    <source>
        <dbReference type="Pfam" id="PF20455"/>
    </source>
</evidence>
<sequence>MMKSKIKKHVFGYDIFKENIPFSKLEENDVLLTPYDEFKRNHNWSFLSMNDDYIELIDQSYARLGKSLSMFVFISPLVIFLIGCLMYMLIKPFYSEGIYKYIFVIFVYLFLLFFTLYGFLSPYFKYNHKKPICKPILFNRKTGKVFFYLTDAEYIERDWKDVVYVMGSSFGLSGIPLRELRAHIVDDGILKHTFVIGFPMIGIFRTQGLWSFICHFMHKGPAELYPKPNPMYGTIDPFTQLTFCQQLIGAKESYRDTWKSFRIIYHDNWVPALFSYPFDVCNFIARRILLNIKPLPVWHKEVILKNKMEQQRPEEISFKDNFEFSMLEMKDK</sequence>
<evidence type="ECO:0000313" key="3">
    <source>
        <dbReference type="EMBL" id="ENV20107.1"/>
    </source>
</evidence>
<keyword evidence="1" id="KW-1133">Transmembrane helix</keyword>
<dbReference type="EMBL" id="APPK01000053">
    <property type="protein sequence ID" value="ENV20107.1"/>
    <property type="molecule type" value="Genomic_DNA"/>
</dbReference>
<evidence type="ECO:0000313" key="4">
    <source>
        <dbReference type="Proteomes" id="UP000013270"/>
    </source>
</evidence>
<accession>N8X6Y0</accession>
<feature type="transmembrane region" description="Helical" evidence="1">
    <location>
        <begin position="68"/>
        <end position="89"/>
    </location>
</feature>
<dbReference type="PATRIC" id="fig|1217651.3.peg.3751"/>
<feature type="transmembrane region" description="Helical" evidence="1">
    <location>
        <begin position="101"/>
        <end position="120"/>
    </location>
</feature>
<name>N8X6Y0_ACIBZ</name>
<comment type="caution">
    <text evidence="3">The sequence shown here is derived from an EMBL/GenBank/DDBJ whole genome shotgun (WGS) entry which is preliminary data.</text>
</comment>
<protein>
    <recommendedName>
        <fullName evidence="2">DUF6708 domain-containing protein</fullName>
    </recommendedName>
</protein>
<organism evidence="3 4">
    <name type="scientific">Acinetobacter bereziniae NIPH 3</name>
    <dbReference type="NCBI Taxonomy" id="1217651"/>
    <lineage>
        <taxon>Bacteria</taxon>
        <taxon>Pseudomonadati</taxon>
        <taxon>Pseudomonadota</taxon>
        <taxon>Gammaproteobacteria</taxon>
        <taxon>Moraxellales</taxon>
        <taxon>Moraxellaceae</taxon>
        <taxon>Acinetobacter</taxon>
    </lineage>
</organism>
<gene>
    <name evidence="3" type="ORF">F963_03808</name>
</gene>
<dbReference type="HOGENOM" id="CLU_840982_0_0_6"/>
<keyword evidence="1" id="KW-0472">Membrane</keyword>
<reference evidence="3 4" key="1">
    <citation type="submission" date="2013-02" db="EMBL/GenBank/DDBJ databases">
        <title>The Genome Sequence of Acinetobacter bereziniae NIPH 3.</title>
        <authorList>
            <consortium name="The Broad Institute Genome Sequencing Platform"/>
            <consortium name="The Broad Institute Genome Sequencing Center for Infectious Disease"/>
            <person name="Cerqueira G."/>
            <person name="Feldgarden M."/>
            <person name="Courvalin P."/>
            <person name="Perichon B."/>
            <person name="Grillot-Courvalin C."/>
            <person name="Clermont D."/>
            <person name="Rocha E."/>
            <person name="Yoon E.-J."/>
            <person name="Nemec A."/>
            <person name="Walker B."/>
            <person name="Young S.K."/>
            <person name="Zeng Q."/>
            <person name="Gargeya S."/>
            <person name="Fitzgerald M."/>
            <person name="Haas B."/>
            <person name="Abouelleil A."/>
            <person name="Alvarado L."/>
            <person name="Arachchi H.M."/>
            <person name="Berlin A.M."/>
            <person name="Chapman S.B."/>
            <person name="Dewar J."/>
            <person name="Goldberg J."/>
            <person name="Griggs A."/>
            <person name="Gujja S."/>
            <person name="Hansen M."/>
            <person name="Howarth C."/>
            <person name="Imamovic A."/>
            <person name="Larimer J."/>
            <person name="McCowan C."/>
            <person name="Murphy C."/>
            <person name="Neiman D."/>
            <person name="Pearson M."/>
            <person name="Priest M."/>
            <person name="Roberts A."/>
            <person name="Saif S."/>
            <person name="Shea T."/>
            <person name="Sisk P."/>
            <person name="Sykes S."/>
            <person name="Wortman J."/>
            <person name="Nusbaum C."/>
            <person name="Birren B."/>
        </authorList>
    </citation>
    <scope>NUCLEOTIDE SEQUENCE [LARGE SCALE GENOMIC DNA]</scope>
    <source>
        <strain evidence="3 4">NIPH 3</strain>
    </source>
</reference>
<proteinExistence type="predicted"/>
<dbReference type="AlphaFoldDB" id="N8X6Y0"/>